<dbReference type="CDD" id="cd00067">
    <property type="entry name" value="GAL4"/>
    <property type="match status" value="1"/>
</dbReference>
<keyword evidence="1" id="KW-0479">Metal-binding</keyword>
<reference evidence="10 11" key="1">
    <citation type="journal article" date="2021" name="BMC Genomics">
        <title>Telomere-to-telomere genome assembly of asparaginase-producing Trichoderma simmonsii.</title>
        <authorList>
            <person name="Chung D."/>
            <person name="Kwon Y.M."/>
            <person name="Yang Y."/>
        </authorList>
    </citation>
    <scope>NUCLEOTIDE SEQUENCE [LARGE SCALE GENOMIC DNA]</scope>
    <source>
        <strain evidence="10 11">GH-Sj1</strain>
    </source>
</reference>
<dbReference type="PROSITE" id="PS00463">
    <property type="entry name" value="ZN2_CY6_FUNGAL_1"/>
    <property type="match status" value="1"/>
</dbReference>
<dbReference type="PROSITE" id="PS50048">
    <property type="entry name" value="ZN2_CY6_FUNGAL_2"/>
    <property type="match status" value="1"/>
</dbReference>
<feature type="domain" description="C2H2-type" evidence="9">
    <location>
        <begin position="26"/>
        <end position="53"/>
    </location>
</feature>
<dbReference type="PANTHER" id="PTHR47660">
    <property type="entry name" value="TRANSCRIPTION FACTOR WITH C2H2 AND ZN(2)-CYS(6) DNA BINDING DOMAIN (EUROFUNG)-RELATED-RELATED"/>
    <property type="match status" value="1"/>
</dbReference>
<protein>
    <submittedName>
        <fullName evidence="10">Fungal_trans domain-containing protein</fullName>
    </submittedName>
</protein>
<dbReference type="SMART" id="SM00066">
    <property type="entry name" value="GAL4"/>
    <property type="match status" value="1"/>
</dbReference>
<dbReference type="AlphaFoldDB" id="A0A8G0LLU8"/>
<dbReference type="SUPFAM" id="SSF57667">
    <property type="entry name" value="beta-beta-alpha zinc fingers"/>
    <property type="match status" value="1"/>
</dbReference>
<dbReference type="EMBL" id="CP075869">
    <property type="protein sequence ID" value="QYT04397.1"/>
    <property type="molecule type" value="Genomic_DNA"/>
</dbReference>
<dbReference type="Gene3D" id="3.30.160.60">
    <property type="entry name" value="Classic Zinc Finger"/>
    <property type="match status" value="2"/>
</dbReference>
<dbReference type="InterPro" id="IPR013087">
    <property type="entry name" value="Znf_C2H2_type"/>
</dbReference>
<proteinExistence type="predicted"/>
<evidence type="ECO:0000256" key="7">
    <source>
        <dbReference type="SAM" id="MobiDB-lite"/>
    </source>
</evidence>
<dbReference type="PROSITE" id="PS50157">
    <property type="entry name" value="ZINC_FINGER_C2H2_2"/>
    <property type="match status" value="2"/>
</dbReference>
<dbReference type="InterPro" id="IPR036864">
    <property type="entry name" value="Zn2-C6_fun-type_DNA-bd_sf"/>
</dbReference>
<dbReference type="Pfam" id="PF00172">
    <property type="entry name" value="Zn_clus"/>
    <property type="match status" value="1"/>
</dbReference>
<keyword evidence="11" id="KW-1185">Reference proteome</keyword>
<keyword evidence="5" id="KW-0539">Nucleus</keyword>
<dbReference type="SUPFAM" id="SSF57701">
    <property type="entry name" value="Zn2/Cys6 DNA-binding domain"/>
    <property type="match status" value="1"/>
</dbReference>
<keyword evidence="3" id="KW-0805">Transcription regulation</keyword>
<feature type="region of interest" description="Disordered" evidence="7">
    <location>
        <begin position="1"/>
        <end position="23"/>
    </location>
</feature>
<dbReference type="Pfam" id="PF00096">
    <property type="entry name" value="zf-C2H2"/>
    <property type="match status" value="1"/>
</dbReference>
<evidence type="ECO:0000259" key="8">
    <source>
        <dbReference type="PROSITE" id="PS50048"/>
    </source>
</evidence>
<dbReference type="Pfam" id="PF04082">
    <property type="entry name" value="Fungal_trans"/>
    <property type="match status" value="1"/>
</dbReference>
<feature type="domain" description="C2H2-type" evidence="9">
    <location>
        <begin position="54"/>
        <end position="74"/>
    </location>
</feature>
<keyword evidence="4" id="KW-0804">Transcription</keyword>
<keyword evidence="2" id="KW-0862">Zinc</keyword>
<evidence type="ECO:0000256" key="5">
    <source>
        <dbReference type="ARBA" id="ARBA00023242"/>
    </source>
</evidence>
<evidence type="ECO:0000313" key="10">
    <source>
        <dbReference type="EMBL" id="QYT04397.1"/>
    </source>
</evidence>
<dbReference type="Gene3D" id="4.10.240.10">
    <property type="entry name" value="Zn(2)-C6 fungal-type DNA-binding domain"/>
    <property type="match status" value="1"/>
</dbReference>
<evidence type="ECO:0000256" key="1">
    <source>
        <dbReference type="ARBA" id="ARBA00022723"/>
    </source>
</evidence>
<accession>A0A8G0LLU8</accession>
<dbReference type="PROSITE" id="PS00028">
    <property type="entry name" value="ZINC_FINGER_C2H2_1"/>
    <property type="match status" value="1"/>
</dbReference>
<keyword evidence="6" id="KW-0863">Zinc-finger</keyword>
<evidence type="ECO:0000256" key="6">
    <source>
        <dbReference type="PROSITE-ProRule" id="PRU00042"/>
    </source>
</evidence>
<dbReference type="InterPro" id="IPR036236">
    <property type="entry name" value="Znf_C2H2_sf"/>
</dbReference>
<dbReference type="Proteomes" id="UP000826661">
    <property type="component" value="Chromosome VI"/>
</dbReference>
<feature type="domain" description="Zn(2)-C6 fungal-type" evidence="8">
    <location>
        <begin position="95"/>
        <end position="124"/>
    </location>
</feature>
<dbReference type="GO" id="GO:0006351">
    <property type="term" value="P:DNA-templated transcription"/>
    <property type="evidence" value="ECO:0007669"/>
    <property type="project" value="InterPro"/>
</dbReference>
<sequence length="751" mass="83132">METRSIPGAPSEARVNNSRRKGSQDSKCAVCNRVFTRKEHLVRHSKTHTEDVPFKCKVCSKRFQRQDVLQRHFKNLCDDGIARQRSGSARRTAKACNGCRLHKLKCDGAMPCQRCRLKSASCLYTGSDDGARCFDSSSTVFFSRLAGDIIVSPASEQMPPPVVRRANNTCTPSPVLPVETFSTDPVAQVNSAEFAEALASTPEMLAMTETSSGLISSFDQSASNFDLESLEFWPSMDKVCPSWSDMLLYSRLPVQPFYDPFFLNVEFGLFFEATDANDGLVRQASSLQQWFCSPVPSDTPINTPRMPEWLLTLRPNIQPHDKDIIGFFLHKFISHVAPMMPIFQDAEHEPSQPPELLLAMAAVGGLFCPIEGSFRISLAMHTDARRLALSRALSSDQLSMPEAIDLAQTLMCLEIFGLCSGDPRAFECTEAQHGFLLQSVEDYSLTTLESSLTDFEVKRRLRLVESLCVLESYHVLILRRPAHLSTTIIQCTFAGFDGLQGPSESTDLLEDCFKLFASIMNPQTTLHCPTTPTPAMCCLTLLAAVSGNSSSEGVSMLNVFWKQDLLELGLHRWWNACQTQIPIESHLSTTSLFHLIFINIRTNVELLHKSARWHICGSASQGTRLADAEIWQSSEDCDIAAHHARQLLDAAKQSVVFDIPLGRRTDKSCLSTMPTQDHGSQKAVAEVPHLAIGVYVATLVLWAKALARQDPDCSLAGSALEDGILVLSRFQVRVAIKLCCALGCLRKMVLS</sequence>
<dbReference type="GO" id="GO:0000981">
    <property type="term" value="F:DNA-binding transcription factor activity, RNA polymerase II-specific"/>
    <property type="evidence" value="ECO:0007669"/>
    <property type="project" value="InterPro"/>
</dbReference>
<dbReference type="PANTHER" id="PTHR47660:SF2">
    <property type="entry name" value="TRANSCRIPTION FACTOR WITH C2H2 AND ZN(2)-CYS(6) DNA BINDING DOMAIN (EUROFUNG)"/>
    <property type="match status" value="1"/>
</dbReference>
<organism evidence="10 11">
    <name type="scientific">Trichoderma simmonsii</name>
    <dbReference type="NCBI Taxonomy" id="1491479"/>
    <lineage>
        <taxon>Eukaryota</taxon>
        <taxon>Fungi</taxon>
        <taxon>Dikarya</taxon>
        <taxon>Ascomycota</taxon>
        <taxon>Pezizomycotina</taxon>
        <taxon>Sordariomycetes</taxon>
        <taxon>Hypocreomycetidae</taxon>
        <taxon>Hypocreales</taxon>
        <taxon>Hypocreaceae</taxon>
        <taxon>Trichoderma</taxon>
    </lineage>
</organism>
<dbReference type="SMART" id="SM00355">
    <property type="entry name" value="ZnF_C2H2"/>
    <property type="match status" value="2"/>
</dbReference>
<gene>
    <name evidence="10" type="ORF">H0G86_011305</name>
</gene>
<name>A0A8G0LLU8_9HYPO</name>
<dbReference type="CDD" id="cd12148">
    <property type="entry name" value="fungal_TF_MHR"/>
    <property type="match status" value="1"/>
</dbReference>
<evidence type="ECO:0000256" key="3">
    <source>
        <dbReference type="ARBA" id="ARBA00023015"/>
    </source>
</evidence>
<dbReference type="GO" id="GO:0003677">
    <property type="term" value="F:DNA binding"/>
    <property type="evidence" value="ECO:0007669"/>
    <property type="project" value="InterPro"/>
</dbReference>
<evidence type="ECO:0000256" key="4">
    <source>
        <dbReference type="ARBA" id="ARBA00023163"/>
    </source>
</evidence>
<evidence type="ECO:0000313" key="11">
    <source>
        <dbReference type="Proteomes" id="UP000826661"/>
    </source>
</evidence>
<dbReference type="InterPro" id="IPR007219">
    <property type="entry name" value="XnlR_reg_dom"/>
</dbReference>
<evidence type="ECO:0000256" key="2">
    <source>
        <dbReference type="ARBA" id="ARBA00022833"/>
    </source>
</evidence>
<dbReference type="InterPro" id="IPR001138">
    <property type="entry name" value="Zn2Cys6_DnaBD"/>
</dbReference>
<dbReference type="GO" id="GO:0008270">
    <property type="term" value="F:zinc ion binding"/>
    <property type="evidence" value="ECO:0007669"/>
    <property type="project" value="UniProtKB-KW"/>
</dbReference>
<evidence type="ECO:0000259" key="9">
    <source>
        <dbReference type="PROSITE" id="PS50157"/>
    </source>
</evidence>